<dbReference type="InterPro" id="IPR004902">
    <property type="entry name" value="Rhabdo_ncap_2"/>
</dbReference>
<dbReference type="RefSeq" id="YP_010798889.1">
    <property type="nucleotide sequence ID" value="NC_076532.1"/>
</dbReference>
<evidence type="ECO:0000256" key="1">
    <source>
        <dbReference type="ARBA" id="ARBA00014389"/>
    </source>
</evidence>
<dbReference type="Proteomes" id="UP000831585">
    <property type="component" value="Segment"/>
</dbReference>
<feature type="region of interest" description="Disordered" evidence="10">
    <location>
        <begin position="418"/>
        <end position="450"/>
    </location>
</feature>
<dbReference type="GO" id="GO:0019029">
    <property type="term" value="C:helical viral capsid"/>
    <property type="evidence" value="ECO:0007669"/>
    <property type="project" value="UniProtKB-UniRule"/>
</dbReference>
<evidence type="ECO:0000256" key="8">
    <source>
        <dbReference type="ARBA" id="ARBA00033344"/>
    </source>
</evidence>
<keyword evidence="5 9" id="KW-0694">RNA-binding</keyword>
<comment type="function">
    <text evidence="9">Encapsidates the genome, protecting it from nucleases. The encapsidated genomic RNA is termed the nucleocapsid (NC) and serves as template for viral transcription and replication.</text>
</comment>
<comment type="subcellular location">
    <subcellularLocation>
        <location evidence="9">Virion</location>
    </subcellularLocation>
    <subcellularLocation>
        <location evidence="9">Host cytoplasm</location>
    </subcellularLocation>
</comment>
<evidence type="ECO:0000313" key="11">
    <source>
        <dbReference type="EMBL" id="DAF42449.1"/>
    </source>
</evidence>
<comment type="similarity">
    <text evidence="9">Belongs to the nucleorhabdovirus nucleocapsid protein family.</text>
</comment>
<gene>
    <name evidence="11" type="primary">N</name>
</gene>
<evidence type="ECO:0000256" key="10">
    <source>
        <dbReference type="SAM" id="MobiDB-lite"/>
    </source>
</evidence>
<evidence type="ECO:0000256" key="6">
    <source>
        <dbReference type="ARBA" id="ARBA00023086"/>
    </source>
</evidence>
<dbReference type="GO" id="GO:0019013">
    <property type="term" value="C:viral nucleocapsid"/>
    <property type="evidence" value="ECO:0007669"/>
    <property type="project" value="UniProtKB-UniRule"/>
</dbReference>
<dbReference type="Pfam" id="PF03216">
    <property type="entry name" value="Rhabdo_ncap_2"/>
    <property type="match status" value="1"/>
</dbReference>
<sequence length="450" mass="50454">MADISIQELQAVRGEFGSLRAGARPEISSGQCGHKDYTFAEAARSPIYKINAMTNEEIIKQFKTIIDRDFKEMSEANLLMFVQVALNIKHPITGELIFTDPWNEATVCPDYKTATASQSNKVSMVSETVTGRQATIIPSSEGDHMDTHEEEQEKIQATAISFLFSWLTRFAVKSPSAALTLQYTKLKETFMKFYQISSRVFDTFNPDATWVTCLRNAFDAFLRVRNTLVLHVAEAETRSKSDPRAFNVLRYLYFQNLEFMGMHAYVSIVTIMNKVALPPALVLTWLRMNGAELAIDEAFQIMSTLDNGMIEGGANRERLWKYARILDAGYFNRLQTSYSAELMATLAYIEIKLGLSQEVGYASPLNIFVIANNTHIKEIGKAKAEAFIECKNSVIALSSDASVVDKIYAKRHTAATISEHTDLKRKEPEAEAEPAKKRKAPPVSLPPPPF</sequence>
<evidence type="ECO:0000256" key="9">
    <source>
        <dbReference type="RuleBase" id="RU369108"/>
    </source>
</evidence>
<evidence type="ECO:0000256" key="7">
    <source>
        <dbReference type="ARBA" id="ARBA00023274"/>
    </source>
</evidence>
<organism evidence="11 12">
    <name type="scientific">Bacopa monnieri virus 2</name>
    <dbReference type="NCBI Taxonomy" id="2813288"/>
    <lineage>
        <taxon>Viruses</taxon>
        <taxon>Riboviria</taxon>
        <taxon>Orthornavirae</taxon>
        <taxon>Negarnaviricota</taxon>
        <taxon>Haploviricotina</taxon>
        <taxon>Monjiviricetes</taxon>
        <taxon>Mononegavirales</taxon>
        <taxon>Rhabdoviridae</taxon>
        <taxon>Betarhabdovirinae</taxon>
        <taxon>Betanucleorhabdovirus</taxon>
        <taxon>Betanucleorhabdovirus bacopae</taxon>
    </lineage>
</organism>
<accession>A0AAD2QG88</accession>
<evidence type="ECO:0000256" key="4">
    <source>
        <dbReference type="ARBA" id="ARBA00022844"/>
    </source>
</evidence>
<keyword evidence="3 9" id="KW-0167">Capsid protein</keyword>
<keyword evidence="9" id="KW-1035">Host cytoplasm</keyword>
<dbReference type="GO" id="GO:0030430">
    <property type="term" value="C:host cell cytoplasm"/>
    <property type="evidence" value="ECO:0007669"/>
    <property type="project" value="UniProtKB-SubCell"/>
</dbReference>
<dbReference type="GeneID" id="80537168"/>
<comment type="subunit">
    <text evidence="9">Homomultimerizes to form the nucleocapsid. Binds to viral genomic RNA.</text>
</comment>
<name>A0AAD2QG88_9RHAB</name>
<dbReference type="GO" id="GO:0003723">
    <property type="term" value="F:RNA binding"/>
    <property type="evidence" value="ECO:0007669"/>
    <property type="project" value="UniProtKB-UniRule"/>
</dbReference>
<reference evidence="11" key="1">
    <citation type="journal article" date="2021" name="Arch. Virol.">
        <title>Mining of the water hyssop (Bacopa monnieri) transcriptome reveals genome sequences of two putative novel rhabdoviruses and a solendovirus.</title>
        <authorList>
            <person name="Sidharthan V.K."/>
            <person name="Baranwal V.K."/>
        </authorList>
    </citation>
    <scope>NUCLEOTIDE SEQUENCE</scope>
    <source>
        <strain evidence="11">India</strain>
    </source>
</reference>
<dbReference type="KEGG" id="vg:80537168"/>
<dbReference type="GO" id="GO:1990904">
    <property type="term" value="C:ribonucleoprotein complex"/>
    <property type="evidence" value="ECO:0007669"/>
    <property type="project" value="UniProtKB-UniRule"/>
</dbReference>
<evidence type="ECO:0000256" key="5">
    <source>
        <dbReference type="ARBA" id="ARBA00022884"/>
    </source>
</evidence>
<evidence type="ECO:0000256" key="3">
    <source>
        <dbReference type="ARBA" id="ARBA00022561"/>
    </source>
</evidence>
<evidence type="ECO:0000313" key="12">
    <source>
        <dbReference type="Proteomes" id="UP000831585"/>
    </source>
</evidence>
<keyword evidence="12" id="KW-1185">Reference proteome</keyword>
<feature type="compositionally biased region" description="Basic and acidic residues" evidence="10">
    <location>
        <begin position="419"/>
        <end position="435"/>
    </location>
</feature>
<keyword evidence="2 9" id="KW-1139">Helical capsid protein</keyword>
<keyword evidence="6 9" id="KW-0543">Viral nucleoprotein</keyword>
<dbReference type="EMBL" id="BK014480">
    <property type="protein sequence ID" value="DAF42449.1"/>
    <property type="molecule type" value="Viral_cRNA"/>
</dbReference>
<keyword evidence="7 9" id="KW-0687">Ribonucleoprotein</keyword>
<keyword evidence="4 9" id="KW-0946">Virion</keyword>
<proteinExistence type="inferred from homology"/>
<protein>
    <recommendedName>
        <fullName evidence="1 9">Nucleoprotein</fullName>
        <shortName evidence="9">NP</shortName>
        <shortName evidence="9">Protein N</shortName>
    </recommendedName>
    <alternativeName>
        <fullName evidence="8 9">Nucleocapsid protein</fullName>
    </alternativeName>
</protein>
<evidence type="ECO:0000256" key="2">
    <source>
        <dbReference type="ARBA" id="ARBA00022497"/>
    </source>
</evidence>